<dbReference type="Proteomes" id="UP001497522">
    <property type="component" value="Chromosome 2"/>
</dbReference>
<sequence>MGNETQNGMMVRCFVVSYVGPAPLTPKAGTGVVLSGGEGGQYNVVVAAVVEVVKRDFLVSCTRKKEVPLWKSRQNFGGKKVVGAGFRRKKVVSLLPSVVLEAVGTEETHSLLEGRRDT</sequence>
<proteinExistence type="predicted"/>
<name>A0ABP1B7Y0_9BRYO</name>
<organism evidence="1 2">
    <name type="scientific">Sphagnum jensenii</name>
    <dbReference type="NCBI Taxonomy" id="128206"/>
    <lineage>
        <taxon>Eukaryota</taxon>
        <taxon>Viridiplantae</taxon>
        <taxon>Streptophyta</taxon>
        <taxon>Embryophyta</taxon>
        <taxon>Bryophyta</taxon>
        <taxon>Sphagnophytina</taxon>
        <taxon>Sphagnopsida</taxon>
        <taxon>Sphagnales</taxon>
        <taxon>Sphagnaceae</taxon>
        <taxon>Sphagnum</taxon>
    </lineage>
</organism>
<reference evidence="1 2" key="1">
    <citation type="submission" date="2024-03" db="EMBL/GenBank/DDBJ databases">
        <authorList>
            <consortium name="ELIXIR-Norway"/>
            <consortium name="Elixir Norway"/>
        </authorList>
    </citation>
    <scope>NUCLEOTIDE SEQUENCE [LARGE SCALE GENOMIC DNA]</scope>
</reference>
<protein>
    <recommendedName>
        <fullName evidence="3">Ribosomal protein L14</fullName>
    </recommendedName>
</protein>
<evidence type="ECO:0008006" key="3">
    <source>
        <dbReference type="Google" id="ProtNLM"/>
    </source>
</evidence>
<gene>
    <name evidence="1" type="ORF">CSSPJE1EN2_LOCUS13595</name>
</gene>
<dbReference type="EMBL" id="OZ023703">
    <property type="protein sequence ID" value="CAK9870927.1"/>
    <property type="molecule type" value="Genomic_DNA"/>
</dbReference>
<accession>A0ABP1B7Y0</accession>
<keyword evidence="2" id="KW-1185">Reference proteome</keyword>
<evidence type="ECO:0000313" key="2">
    <source>
        <dbReference type="Proteomes" id="UP001497522"/>
    </source>
</evidence>
<evidence type="ECO:0000313" key="1">
    <source>
        <dbReference type="EMBL" id="CAK9870927.1"/>
    </source>
</evidence>